<dbReference type="PANTHER" id="PTHR45919">
    <property type="entry name" value="GDP-MAN:MAN(3)GLCNAC(2)-PP-DOL ALPHA-1,2-MANNOSYLTRANSFERASE"/>
    <property type="match status" value="1"/>
</dbReference>
<evidence type="ECO:0000256" key="11">
    <source>
        <dbReference type="ARBA" id="ARBA00045065"/>
    </source>
</evidence>
<evidence type="ECO:0000256" key="9">
    <source>
        <dbReference type="ARBA" id="ARBA00022989"/>
    </source>
</evidence>
<evidence type="ECO:0000256" key="8">
    <source>
        <dbReference type="ARBA" id="ARBA00022824"/>
    </source>
</evidence>
<accession>A0ABQ8EZX4</accession>
<dbReference type="EC" id="2.4.1.131" evidence="3 12"/>
<keyword evidence="5 12" id="KW-0328">Glycosyltransferase</keyword>
<dbReference type="Proteomes" id="UP001648503">
    <property type="component" value="Unassembled WGS sequence"/>
</dbReference>
<evidence type="ECO:0000256" key="4">
    <source>
        <dbReference type="ARBA" id="ARBA00022018"/>
    </source>
</evidence>
<keyword evidence="9 12" id="KW-1133">Transmembrane helix</keyword>
<dbReference type="Pfam" id="PF00534">
    <property type="entry name" value="Glycos_transf_1"/>
    <property type="match status" value="1"/>
</dbReference>
<protein>
    <recommendedName>
        <fullName evidence="4 12">GDP-Man:Man(3)GlcNAc(2)-PP-Dol alpha-1,2-mannosyltransferase</fullName>
        <ecNumber evidence="3 12">2.4.1.131</ecNumber>
    </recommendedName>
</protein>
<evidence type="ECO:0000256" key="10">
    <source>
        <dbReference type="ARBA" id="ARBA00023136"/>
    </source>
</evidence>
<feature type="transmembrane region" description="Helical" evidence="12">
    <location>
        <begin position="15"/>
        <end position="38"/>
    </location>
</feature>
<evidence type="ECO:0000313" key="15">
    <source>
        <dbReference type="EMBL" id="KAH6589593.1"/>
    </source>
</evidence>
<dbReference type="EMBL" id="JAFCIX010000445">
    <property type="protein sequence ID" value="KAH6589593.1"/>
    <property type="molecule type" value="Genomic_DNA"/>
</dbReference>
<comment type="subcellular location">
    <subcellularLocation>
        <location evidence="1">Endoplasmic reticulum membrane</location>
        <topology evidence="1">Single-pass membrane protein</topology>
    </subcellularLocation>
</comment>
<dbReference type="PANTHER" id="PTHR45919:SF1">
    <property type="entry name" value="GDP-MAN:MAN(3)GLCNAC(2)-PP-DOL ALPHA-1,2-MANNOSYLTRANSFERASE"/>
    <property type="match status" value="1"/>
</dbReference>
<comment type="function">
    <text evidence="12">GDP-Man:Man(3)GlcNAc(2)-PP-Dol alpha-1,2-mannosyltransferase that operates in the biosynthetic pathway of dolichol-linked oligosaccharides, the glycan precursors employed in protein asparagine (N)-glycosylation. The assembly of dolichol-linked oligosaccharides begins on the cytosolic side of the endoplasmic reticulum membrane and finishes in its lumen. The sequential addition of sugars to dolichol pyrophosphate produces dolichol-linked oligosaccharides containing fourteen sugars, including two GlcNAcs, nine mannoses and three glucoses. Once assembled, the oligosaccharide is transferred from the lipid to nascent proteins by oligosaccharyltransferases. Catalyzes, on the cytoplasmic face of the endoplasmic reticulum, the addition of the fourth and fifth mannose residues to the dolichol-linked oligosaccharide chain, to produce Man(5)GlcNAc(2)-PP-dolichol core oligosaccharide.</text>
</comment>
<dbReference type="InterPro" id="IPR031814">
    <property type="entry name" value="ALG11_N"/>
</dbReference>
<reference evidence="15 16" key="1">
    <citation type="submission" date="2021-02" db="EMBL/GenBank/DDBJ databases">
        <title>Variation within the Batrachochytrium salamandrivorans European outbreak.</title>
        <authorList>
            <person name="Kelly M."/>
            <person name="Pasmans F."/>
            <person name="Shea T.P."/>
            <person name="Munoz J.F."/>
            <person name="Carranza S."/>
            <person name="Cuomo C.A."/>
            <person name="Martel A."/>
        </authorList>
    </citation>
    <scope>NUCLEOTIDE SEQUENCE [LARGE SCALE GENOMIC DNA]</scope>
    <source>
        <strain evidence="15 16">AMFP18/2</strain>
    </source>
</reference>
<dbReference type="InterPro" id="IPR001296">
    <property type="entry name" value="Glyco_trans_1"/>
</dbReference>
<sequence length="505" mass="56105">MAQWPHSVWTLQTTVAIVLVSFVIAISVAVCTAAWALWPLPKQVQRSRLRPAVHHSDPSLTTSTRPLSVVGFFHPYCDAGGGGERVLWTAIDSLLKGLLKERVLDTLFVIYTCPLAGSTNQILAKVKAQFGIEVPPEAIRFAPLESWMYLEAKRYKRLTLLLQSLGSMITGWEAMQQIIPDVFVDTIGFAFIYPIAKFFGAKVIPYVHYPTISSDMIQKVQDRESNFNNSNDISNSVVLSNLKLAYYQAFSVLYGYVGSYADAVMVNSSWTLGHINKIWNIPLRTAIVFPPCDTTSLSKFSLHGRERVIISVAQFRPEKNHGLQIDAFSLLLQNHPQLRHGTASSVQLLIVGSVRNDEDAMRVCMLREQIDRLDLKDSVKILENVSYGELQSLLSKSLIGLHTMWNEHFGISIIEYMAAGVIPIASNSGGPMMDIVVSFSKKTTGFLASTEQEYADAMYNVLSLPTAAQLAIQEASRESVLQRFSASKFSLDFVATIEKQLSSIS</sequence>
<evidence type="ECO:0000259" key="13">
    <source>
        <dbReference type="Pfam" id="PF00534"/>
    </source>
</evidence>
<keyword evidence="16" id="KW-1185">Reference proteome</keyword>
<comment type="similarity">
    <text evidence="12">Belongs to the glycosyltransferase group 1 family. Glycosyltransferase 4 subfamily.</text>
</comment>
<evidence type="ECO:0000313" key="16">
    <source>
        <dbReference type="Proteomes" id="UP001648503"/>
    </source>
</evidence>
<evidence type="ECO:0000256" key="5">
    <source>
        <dbReference type="ARBA" id="ARBA00022676"/>
    </source>
</evidence>
<dbReference type="Pfam" id="PF15924">
    <property type="entry name" value="ALG11_N"/>
    <property type="match status" value="1"/>
</dbReference>
<keyword evidence="10 12" id="KW-0472">Membrane</keyword>
<proteinExistence type="inferred from homology"/>
<evidence type="ECO:0000259" key="14">
    <source>
        <dbReference type="Pfam" id="PF15924"/>
    </source>
</evidence>
<name>A0ABQ8EZX4_9FUNG</name>
<keyword evidence="8 12" id="KW-0256">Endoplasmic reticulum</keyword>
<comment type="pathway">
    <text evidence="2 12">Protein modification; protein glycosylation.</text>
</comment>
<dbReference type="InterPro" id="IPR038013">
    <property type="entry name" value="ALG11"/>
</dbReference>
<keyword evidence="6 12" id="KW-0808">Transferase</keyword>
<keyword evidence="7 12" id="KW-0812">Transmembrane</keyword>
<evidence type="ECO:0000256" key="7">
    <source>
        <dbReference type="ARBA" id="ARBA00022692"/>
    </source>
</evidence>
<gene>
    <name evidence="15" type="ORF">BASA50_009948</name>
</gene>
<evidence type="ECO:0000256" key="6">
    <source>
        <dbReference type="ARBA" id="ARBA00022679"/>
    </source>
</evidence>
<evidence type="ECO:0000256" key="3">
    <source>
        <dbReference type="ARBA" id="ARBA00012645"/>
    </source>
</evidence>
<dbReference type="SUPFAM" id="SSF53756">
    <property type="entry name" value="UDP-Glycosyltransferase/glycogen phosphorylase"/>
    <property type="match status" value="1"/>
</dbReference>
<evidence type="ECO:0000256" key="12">
    <source>
        <dbReference type="RuleBase" id="RU367051"/>
    </source>
</evidence>
<evidence type="ECO:0000256" key="1">
    <source>
        <dbReference type="ARBA" id="ARBA00004389"/>
    </source>
</evidence>
<feature type="domain" description="ALG11 mannosyltransferase N-terminal" evidence="14">
    <location>
        <begin position="69"/>
        <end position="279"/>
    </location>
</feature>
<organism evidence="15 16">
    <name type="scientific">Batrachochytrium salamandrivorans</name>
    <dbReference type="NCBI Taxonomy" id="1357716"/>
    <lineage>
        <taxon>Eukaryota</taxon>
        <taxon>Fungi</taxon>
        <taxon>Fungi incertae sedis</taxon>
        <taxon>Chytridiomycota</taxon>
        <taxon>Chytridiomycota incertae sedis</taxon>
        <taxon>Chytridiomycetes</taxon>
        <taxon>Rhizophydiales</taxon>
        <taxon>Rhizophydiales incertae sedis</taxon>
        <taxon>Batrachochytrium</taxon>
    </lineage>
</organism>
<feature type="domain" description="Glycosyl transferase family 1" evidence="13">
    <location>
        <begin position="302"/>
        <end position="471"/>
    </location>
</feature>
<dbReference type="CDD" id="cd03806">
    <property type="entry name" value="GT4_ALG11-like"/>
    <property type="match status" value="1"/>
</dbReference>
<evidence type="ECO:0000256" key="2">
    <source>
        <dbReference type="ARBA" id="ARBA00004922"/>
    </source>
</evidence>
<comment type="catalytic activity">
    <reaction evidence="11 12">
        <text>an alpha-D-Man-(1-&gt;3)-[alpha-D-Man-(1-&gt;6)]-beta-D-Man-(1-&gt;4)-beta-D-GlcNAc-(1-&gt;4)-alpha-D-GlcNAc-diphospho-di-trans,poly-cis-dolichol + 2 GDP-alpha-D-mannose = an alpha-D-Man-(1-&gt;2)-alpha-D-Man-(1-&gt;2)-alpha-D-Man-(1-&gt;3)-[alpha-D-Man-(1-&gt;6)]-beta-D-Man-(1-&gt;4)-beta-D-GlcNAc-(1-&gt;4)-alpha-D-GlcNAc-diphospho-di-trans,poly-cis-dolichol + 2 GDP + 2 H(+)</text>
        <dbReference type="Rhea" id="RHEA:29523"/>
        <dbReference type="Rhea" id="RHEA-COMP:19515"/>
        <dbReference type="Rhea" id="RHEA-COMP:19516"/>
        <dbReference type="ChEBI" id="CHEBI:15378"/>
        <dbReference type="ChEBI" id="CHEBI:57527"/>
        <dbReference type="ChEBI" id="CHEBI:58189"/>
        <dbReference type="ChEBI" id="CHEBI:132511"/>
        <dbReference type="ChEBI" id="CHEBI:132515"/>
        <dbReference type="EC" id="2.4.1.131"/>
    </reaction>
    <physiologicalReaction direction="left-to-right" evidence="11 12">
        <dbReference type="Rhea" id="RHEA:29524"/>
    </physiologicalReaction>
</comment>
<comment type="caution">
    <text evidence="15">The sequence shown here is derived from an EMBL/GenBank/DDBJ whole genome shotgun (WGS) entry which is preliminary data.</text>
</comment>
<dbReference type="Gene3D" id="3.40.50.2000">
    <property type="entry name" value="Glycogen Phosphorylase B"/>
    <property type="match status" value="1"/>
</dbReference>